<evidence type="ECO:0000256" key="1">
    <source>
        <dbReference type="ARBA" id="ARBA00007920"/>
    </source>
</evidence>
<evidence type="ECO:0000313" key="4">
    <source>
        <dbReference type="Proteomes" id="UP000054321"/>
    </source>
</evidence>
<dbReference type="AlphaFoldDB" id="A0A0C3HRZ4"/>
<name>A0A0C3HRZ4_OIDMZ</name>
<dbReference type="STRING" id="913774.A0A0C3HRZ4"/>
<dbReference type="InterPro" id="IPR029058">
    <property type="entry name" value="AB_hydrolase_fold"/>
</dbReference>
<reference evidence="3 4" key="1">
    <citation type="submission" date="2014-04" db="EMBL/GenBank/DDBJ databases">
        <authorList>
            <consortium name="DOE Joint Genome Institute"/>
            <person name="Kuo A."/>
            <person name="Martino E."/>
            <person name="Perotto S."/>
            <person name="Kohler A."/>
            <person name="Nagy L.G."/>
            <person name="Floudas D."/>
            <person name="Copeland A."/>
            <person name="Barry K.W."/>
            <person name="Cichocki N."/>
            <person name="Veneault-Fourrey C."/>
            <person name="LaButti K."/>
            <person name="Lindquist E.A."/>
            <person name="Lipzen A."/>
            <person name="Lundell T."/>
            <person name="Morin E."/>
            <person name="Murat C."/>
            <person name="Sun H."/>
            <person name="Tunlid A."/>
            <person name="Henrissat B."/>
            <person name="Grigoriev I.V."/>
            <person name="Hibbett D.S."/>
            <person name="Martin F."/>
            <person name="Nordberg H.P."/>
            <person name="Cantor M.N."/>
            <person name="Hua S.X."/>
        </authorList>
    </citation>
    <scope>NUCLEOTIDE SEQUENCE [LARGE SCALE GENOMIC DNA]</scope>
    <source>
        <strain evidence="3 4">Zn</strain>
    </source>
</reference>
<dbReference type="Pfam" id="PF05057">
    <property type="entry name" value="DUF676"/>
    <property type="match status" value="1"/>
</dbReference>
<dbReference type="FunCoup" id="A0A0C3HRZ4">
    <property type="interactions" value="49"/>
</dbReference>
<feature type="domain" description="DUF676" evidence="2">
    <location>
        <begin position="97"/>
        <end position="150"/>
    </location>
</feature>
<dbReference type="Gene3D" id="3.40.50.1820">
    <property type="entry name" value="alpha/beta hydrolase"/>
    <property type="match status" value="1"/>
</dbReference>
<dbReference type="SUPFAM" id="SSF53474">
    <property type="entry name" value="alpha/beta-Hydrolases"/>
    <property type="match status" value="1"/>
</dbReference>
<sequence>MTLLVSRVTHTRFVPHRRAIEDDFATIRENYATPKNPIVLAHGLLGFDELHLAGRFLPGVQYWRGITDTMRANGMEIITTSVPASASIEERAAKLGQDIANKAKGKRVNIIAHSMGGLDARYMVSCLRPEKVDVLSLTTIASPHRGSSFADFCLEEIGASHIPRIYRAFESMGFGTGAFEQLTQKYMQEEFNPKTPDNPEVRYFSYGATIQPTLWSVFRGSHSVVERLEGPNDGLVSVESAKWGIYQGTLVDVSHLDLINWTNRLRWWIGRISGKKRRFNAIAFYLDIADMLAQEGL</sequence>
<comment type="similarity">
    <text evidence="1">Belongs to the putative lipase ROG1 family.</text>
</comment>
<dbReference type="EMBL" id="KN832871">
    <property type="protein sequence ID" value="KIN05790.1"/>
    <property type="molecule type" value="Genomic_DNA"/>
</dbReference>
<evidence type="ECO:0000259" key="2">
    <source>
        <dbReference type="Pfam" id="PF05057"/>
    </source>
</evidence>
<dbReference type="InParanoid" id="A0A0C3HRZ4"/>
<protein>
    <recommendedName>
        <fullName evidence="2">DUF676 domain-containing protein</fullName>
    </recommendedName>
</protein>
<organism evidence="3 4">
    <name type="scientific">Oidiodendron maius (strain Zn)</name>
    <dbReference type="NCBI Taxonomy" id="913774"/>
    <lineage>
        <taxon>Eukaryota</taxon>
        <taxon>Fungi</taxon>
        <taxon>Dikarya</taxon>
        <taxon>Ascomycota</taxon>
        <taxon>Pezizomycotina</taxon>
        <taxon>Leotiomycetes</taxon>
        <taxon>Leotiomycetes incertae sedis</taxon>
        <taxon>Myxotrichaceae</taxon>
        <taxon>Oidiodendron</taxon>
    </lineage>
</organism>
<gene>
    <name evidence="3" type="ORF">OIDMADRAFT_100715</name>
</gene>
<evidence type="ECO:0000313" key="3">
    <source>
        <dbReference type="EMBL" id="KIN05790.1"/>
    </source>
</evidence>
<dbReference type="Proteomes" id="UP000054321">
    <property type="component" value="Unassembled WGS sequence"/>
</dbReference>
<keyword evidence="4" id="KW-1185">Reference proteome</keyword>
<reference evidence="4" key="2">
    <citation type="submission" date="2015-01" db="EMBL/GenBank/DDBJ databases">
        <title>Evolutionary Origins and Diversification of the Mycorrhizal Mutualists.</title>
        <authorList>
            <consortium name="DOE Joint Genome Institute"/>
            <consortium name="Mycorrhizal Genomics Consortium"/>
            <person name="Kohler A."/>
            <person name="Kuo A."/>
            <person name="Nagy L.G."/>
            <person name="Floudas D."/>
            <person name="Copeland A."/>
            <person name="Barry K.W."/>
            <person name="Cichocki N."/>
            <person name="Veneault-Fourrey C."/>
            <person name="LaButti K."/>
            <person name="Lindquist E.A."/>
            <person name="Lipzen A."/>
            <person name="Lundell T."/>
            <person name="Morin E."/>
            <person name="Murat C."/>
            <person name="Riley R."/>
            <person name="Ohm R."/>
            <person name="Sun H."/>
            <person name="Tunlid A."/>
            <person name="Henrissat B."/>
            <person name="Grigoriev I.V."/>
            <person name="Hibbett D.S."/>
            <person name="Martin F."/>
        </authorList>
    </citation>
    <scope>NUCLEOTIDE SEQUENCE [LARGE SCALE GENOMIC DNA]</scope>
    <source>
        <strain evidence="4">Zn</strain>
    </source>
</reference>
<dbReference type="PANTHER" id="PTHR11440">
    <property type="entry name" value="LECITHIN-CHOLESTEROL ACYLTRANSFERASE-RELATED"/>
    <property type="match status" value="1"/>
</dbReference>
<accession>A0A0C3HRZ4</accession>
<dbReference type="InterPro" id="IPR007751">
    <property type="entry name" value="DUF676_lipase-like"/>
</dbReference>
<proteinExistence type="inferred from homology"/>
<dbReference type="OrthoDB" id="5592486at2759"/>
<dbReference type="HOGENOM" id="CLU_015737_0_0_1"/>